<name>A0A0J8V5W5_9GAMM</name>
<comment type="caution">
    <text evidence="1">The sequence shown here is derived from an EMBL/GenBank/DDBJ whole genome shotgun (WGS) entry which is preliminary data.</text>
</comment>
<evidence type="ECO:0000313" key="1">
    <source>
        <dbReference type="EMBL" id="PSW24538.1"/>
    </source>
</evidence>
<dbReference type="Proteomes" id="UP000240481">
    <property type="component" value="Unassembled WGS sequence"/>
</dbReference>
<dbReference type="STRING" id="680026.AB733_23110"/>
<sequence length="69" mass="7912">MSAFINCSCGGKALYDCDGCGHEWVTCETCKFEIERYQSKSIEGDWGEAVKERHTNAPCRRYLRVKTNE</sequence>
<proteinExistence type="predicted"/>
<reference evidence="1 2" key="1">
    <citation type="submission" date="2018-01" db="EMBL/GenBank/DDBJ databases">
        <title>Whole genome sequencing of Histamine producing bacteria.</title>
        <authorList>
            <person name="Butler K."/>
        </authorList>
    </citation>
    <scope>NUCLEOTIDE SEQUENCE [LARGE SCALE GENOMIC DNA]</scope>
    <source>
        <strain evidence="1 2">DSM 24669</strain>
    </source>
</reference>
<dbReference type="EMBL" id="PYLZ01000005">
    <property type="protein sequence ID" value="PSW24538.1"/>
    <property type="molecule type" value="Genomic_DNA"/>
</dbReference>
<dbReference type="AlphaFoldDB" id="A0A0J8V5W5"/>
<protein>
    <submittedName>
        <fullName evidence="1">Uncharacterized protein</fullName>
    </submittedName>
</protein>
<accession>A0A0J8V5W5</accession>
<organism evidence="1 2">
    <name type="scientific">Photobacterium swingsii</name>
    <dbReference type="NCBI Taxonomy" id="680026"/>
    <lineage>
        <taxon>Bacteria</taxon>
        <taxon>Pseudomonadati</taxon>
        <taxon>Pseudomonadota</taxon>
        <taxon>Gammaproteobacteria</taxon>
        <taxon>Vibrionales</taxon>
        <taxon>Vibrionaceae</taxon>
        <taxon>Photobacterium</taxon>
    </lineage>
</organism>
<gene>
    <name evidence="1" type="ORF">C9I94_10910</name>
</gene>
<evidence type="ECO:0000313" key="2">
    <source>
        <dbReference type="Proteomes" id="UP000240481"/>
    </source>
</evidence>
<keyword evidence="2" id="KW-1185">Reference proteome</keyword>